<dbReference type="Gene3D" id="2.10.109.10">
    <property type="entry name" value="Umud Fragment, subunit A"/>
    <property type="match status" value="1"/>
</dbReference>
<evidence type="ECO:0000313" key="3">
    <source>
        <dbReference type="EMBL" id="WKN37045.1"/>
    </source>
</evidence>
<accession>A0AA49JGS8</accession>
<proteinExistence type="predicted"/>
<dbReference type="PANTHER" id="PTHR46558">
    <property type="entry name" value="TRACRIPTIONAL REGULATORY PROTEIN-RELATED-RELATED"/>
    <property type="match status" value="1"/>
</dbReference>
<dbReference type="CDD" id="cd06529">
    <property type="entry name" value="S24_LexA-like"/>
    <property type="match status" value="1"/>
</dbReference>
<dbReference type="Pfam" id="PF01381">
    <property type="entry name" value="HTH_3"/>
    <property type="match status" value="1"/>
</dbReference>
<organism evidence="3">
    <name type="scientific">Roseihalotalea indica</name>
    <dbReference type="NCBI Taxonomy" id="2867963"/>
    <lineage>
        <taxon>Bacteria</taxon>
        <taxon>Pseudomonadati</taxon>
        <taxon>Bacteroidota</taxon>
        <taxon>Cytophagia</taxon>
        <taxon>Cytophagales</taxon>
        <taxon>Catalimonadaceae</taxon>
        <taxon>Roseihalotalea</taxon>
    </lineage>
</organism>
<gene>
    <name evidence="3" type="ORF">K4G66_32260</name>
</gene>
<dbReference type="SMART" id="SM00530">
    <property type="entry name" value="HTH_XRE"/>
    <property type="match status" value="1"/>
</dbReference>
<dbReference type="InterPro" id="IPR039418">
    <property type="entry name" value="LexA-like"/>
</dbReference>
<dbReference type="InterPro" id="IPR015927">
    <property type="entry name" value="Peptidase_S24_S26A/B/C"/>
</dbReference>
<feature type="domain" description="HTH cro/C1-type" evidence="2">
    <location>
        <begin position="8"/>
        <end position="62"/>
    </location>
</feature>
<evidence type="ECO:0000259" key="2">
    <source>
        <dbReference type="PROSITE" id="PS50943"/>
    </source>
</evidence>
<dbReference type="InterPro" id="IPR010982">
    <property type="entry name" value="Lambda_DNA-bd_dom_sf"/>
</dbReference>
<dbReference type="GO" id="GO:0003677">
    <property type="term" value="F:DNA binding"/>
    <property type="evidence" value="ECO:0007669"/>
    <property type="project" value="UniProtKB-KW"/>
</dbReference>
<dbReference type="EMBL" id="CP120682">
    <property type="protein sequence ID" value="WKN37045.1"/>
    <property type="molecule type" value="Genomic_DNA"/>
</dbReference>
<dbReference type="PANTHER" id="PTHR46558:SF11">
    <property type="entry name" value="HTH-TYPE TRANSCRIPTIONAL REGULATOR XRE"/>
    <property type="match status" value="1"/>
</dbReference>
<dbReference type="InterPro" id="IPR036286">
    <property type="entry name" value="LexA/Signal_pep-like_sf"/>
</dbReference>
<name>A0AA49JGS8_9BACT</name>
<dbReference type="Pfam" id="PF00717">
    <property type="entry name" value="Peptidase_S24"/>
    <property type="match status" value="1"/>
</dbReference>
<dbReference type="InterPro" id="IPR001387">
    <property type="entry name" value="Cro/C1-type_HTH"/>
</dbReference>
<dbReference type="PROSITE" id="PS50943">
    <property type="entry name" value="HTH_CROC1"/>
    <property type="match status" value="1"/>
</dbReference>
<sequence length="255" mass="29476">MSVIGKNIKKIRGIKHISQAEFADIFDISRASIGAYEEGRAEPRLETIILIANYFSISIDTLLTKELSTSELREYDITDGKTPIITENNDKDLKKEDTPLVKRDSYVEYIVNYQHKDYINNLPFVRLPDTPQKKSRAFEVQNDAMEANRKGLLKGDILSCAPVLLSPEKKLSKDGVYVIVMEEDIYVRRYDHADEQLFFRADNPNYETLEIQRDKILELWKVIGFYSTVLKPPLFLEERVALLERKVADLENRLG</sequence>
<dbReference type="CDD" id="cd00093">
    <property type="entry name" value="HTH_XRE"/>
    <property type="match status" value="1"/>
</dbReference>
<dbReference type="Gene3D" id="1.10.260.40">
    <property type="entry name" value="lambda repressor-like DNA-binding domains"/>
    <property type="match status" value="1"/>
</dbReference>
<keyword evidence="1" id="KW-0238">DNA-binding</keyword>
<protein>
    <submittedName>
        <fullName evidence="3">LexA family transcriptional regulator</fullName>
    </submittedName>
</protein>
<dbReference type="AlphaFoldDB" id="A0AA49JGS8"/>
<dbReference type="SUPFAM" id="SSF51306">
    <property type="entry name" value="LexA/Signal peptidase"/>
    <property type="match status" value="1"/>
</dbReference>
<reference evidence="3" key="1">
    <citation type="journal article" date="2023" name="Comput. Struct. Biotechnol. J.">
        <title>Discovery of a novel marine Bacteroidetes with a rich repertoire of carbohydrate-active enzymes.</title>
        <authorList>
            <person name="Chen B."/>
            <person name="Liu G."/>
            <person name="Chen Q."/>
            <person name="Wang H."/>
            <person name="Liu L."/>
            <person name="Tang K."/>
        </authorList>
    </citation>
    <scope>NUCLEOTIDE SEQUENCE</scope>
    <source>
        <strain evidence="3">TK19036</strain>
    </source>
</reference>
<evidence type="ECO:0000256" key="1">
    <source>
        <dbReference type="ARBA" id="ARBA00023125"/>
    </source>
</evidence>
<reference evidence="3" key="2">
    <citation type="journal article" date="2024" name="Antonie Van Leeuwenhoek">
        <title>Roseihalotalea indica gen. nov., sp. nov., a halophilic Bacteroidetes from mesopelagic Southwest Indian Ocean with higher carbohydrate metabolic potential.</title>
        <authorList>
            <person name="Chen B."/>
            <person name="Zhang M."/>
            <person name="Lin D."/>
            <person name="Ye J."/>
            <person name="Tang K."/>
        </authorList>
    </citation>
    <scope>NUCLEOTIDE SEQUENCE</scope>
    <source>
        <strain evidence="3">TK19036</strain>
    </source>
</reference>
<dbReference type="SUPFAM" id="SSF47413">
    <property type="entry name" value="lambda repressor-like DNA-binding domains"/>
    <property type="match status" value="1"/>
</dbReference>